<dbReference type="AlphaFoldDB" id="A0AAD7K2Q8"/>
<dbReference type="PROSITE" id="PS51257">
    <property type="entry name" value="PROKAR_LIPOPROTEIN"/>
    <property type="match status" value="1"/>
</dbReference>
<gene>
    <name evidence="3" type="ORF">B0H16DRAFT_1504365</name>
</gene>
<comment type="caution">
    <text evidence="3">The sequence shown here is derived from an EMBL/GenBank/DDBJ whole genome shotgun (WGS) entry which is preliminary data.</text>
</comment>
<feature type="transmembrane region" description="Helical" evidence="2">
    <location>
        <begin position="12"/>
        <end position="32"/>
    </location>
</feature>
<name>A0AAD7K2Q8_9AGAR</name>
<evidence type="ECO:0000256" key="2">
    <source>
        <dbReference type="SAM" id="Phobius"/>
    </source>
</evidence>
<sequence>MLRMARDVTREIRISGSSAVLVLIVGCLYRILLGWSRALRHPENSANPIQPSGKVRLLCPQHSTPNATEGMEHQQTLGRLRSAT</sequence>
<proteinExistence type="predicted"/>
<evidence type="ECO:0000256" key="1">
    <source>
        <dbReference type="SAM" id="MobiDB-lite"/>
    </source>
</evidence>
<keyword evidence="2" id="KW-0472">Membrane</keyword>
<evidence type="ECO:0000313" key="3">
    <source>
        <dbReference type="EMBL" id="KAJ7777114.1"/>
    </source>
</evidence>
<keyword evidence="4" id="KW-1185">Reference proteome</keyword>
<protein>
    <submittedName>
        <fullName evidence="3">Uncharacterized protein</fullName>
    </submittedName>
</protein>
<accession>A0AAD7K2Q8</accession>
<reference evidence="3" key="1">
    <citation type="submission" date="2023-03" db="EMBL/GenBank/DDBJ databases">
        <title>Massive genome expansion in bonnet fungi (Mycena s.s.) driven by repeated elements and novel gene families across ecological guilds.</title>
        <authorList>
            <consortium name="Lawrence Berkeley National Laboratory"/>
            <person name="Harder C.B."/>
            <person name="Miyauchi S."/>
            <person name="Viragh M."/>
            <person name="Kuo A."/>
            <person name="Thoen E."/>
            <person name="Andreopoulos B."/>
            <person name="Lu D."/>
            <person name="Skrede I."/>
            <person name="Drula E."/>
            <person name="Henrissat B."/>
            <person name="Morin E."/>
            <person name="Kohler A."/>
            <person name="Barry K."/>
            <person name="LaButti K."/>
            <person name="Morin E."/>
            <person name="Salamov A."/>
            <person name="Lipzen A."/>
            <person name="Mereny Z."/>
            <person name="Hegedus B."/>
            <person name="Baldrian P."/>
            <person name="Stursova M."/>
            <person name="Weitz H."/>
            <person name="Taylor A."/>
            <person name="Grigoriev I.V."/>
            <person name="Nagy L.G."/>
            <person name="Martin F."/>
            <person name="Kauserud H."/>
        </authorList>
    </citation>
    <scope>NUCLEOTIDE SEQUENCE</scope>
    <source>
        <strain evidence="3">CBHHK182m</strain>
    </source>
</reference>
<feature type="region of interest" description="Disordered" evidence="1">
    <location>
        <begin position="61"/>
        <end position="84"/>
    </location>
</feature>
<organism evidence="3 4">
    <name type="scientific">Mycena metata</name>
    <dbReference type="NCBI Taxonomy" id="1033252"/>
    <lineage>
        <taxon>Eukaryota</taxon>
        <taxon>Fungi</taxon>
        <taxon>Dikarya</taxon>
        <taxon>Basidiomycota</taxon>
        <taxon>Agaricomycotina</taxon>
        <taxon>Agaricomycetes</taxon>
        <taxon>Agaricomycetidae</taxon>
        <taxon>Agaricales</taxon>
        <taxon>Marasmiineae</taxon>
        <taxon>Mycenaceae</taxon>
        <taxon>Mycena</taxon>
    </lineage>
</organism>
<dbReference type="Proteomes" id="UP001215598">
    <property type="component" value="Unassembled WGS sequence"/>
</dbReference>
<evidence type="ECO:0000313" key="4">
    <source>
        <dbReference type="Proteomes" id="UP001215598"/>
    </source>
</evidence>
<keyword evidence="2" id="KW-1133">Transmembrane helix</keyword>
<dbReference type="EMBL" id="JARKIB010000008">
    <property type="protein sequence ID" value="KAJ7777114.1"/>
    <property type="molecule type" value="Genomic_DNA"/>
</dbReference>
<keyword evidence="2" id="KW-0812">Transmembrane</keyword>